<evidence type="ECO:0000256" key="1">
    <source>
        <dbReference type="SAM" id="MobiDB-lite"/>
    </source>
</evidence>
<evidence type="ECO:0000313" key="3">
    <source>
        <dbReference type="Proteomes" id="UP000663844"/>
    </source>
</evidence>
<name>A0A820RPN1_9BILA</name>
<feature type="non-terminal residue" evidence="2">
    <location>
        <position position="101"/>
    </location>
</feature>
<dbReference type="AlphaFoldDB" id="A0A820RPN1"/>
<feature type="region of interest" description="Disordered" evidence="1">
    <location>
        <begin position="71"/>
        <end position="101"/>
    </location>
</feature>
<gene>
    <name evidence="2" type="ORF">OXD698_LOCUS53717</name>
</gene>
<accession>A0A820RPN1</accession>
<sequence>MALRLLLPNRIIIPQRTSLIRLCRYYTPLTFEHRSTINPPSISNSSLYSPQFKTNTSLLSTNSTYFLSLKYSSSSSSSNPPSSSDGNTPSPPSDGNSSSSS</sequence>
<evidence type="ECO:0000313" key="2">
    <source>
        <dbReference type="EMBL" id="CAF4439314.1"/>
    </source>
</evidence>
<protein>
    <submittedName>
        <fullName evidence="2">Uncharacterized protein</fullName>
    </submittedName>
</protein>
<organism evidence="2 3">
    <name type="scientific">Adineta steineri</name>
    <dbReference type="NCBI Taxonomy" id="433720"/>
    <lineage>
        <taxon>Eukaryota</taxon>
        <taxon>Metazoa</taxon>
        <taxon>Spiralia</taxon>
        <taxon>Gnathifera</taxon>
        <taxon>Rotifera</taxon>
        <taxon>Eurotatoria</taxon>
        <taxon>Bdelloidea</taxon>
        <taxon>Adinetida</taxon>
        <taxon>Adinetidae</taxon>
        <taxon>Adineta</taxon>
    </lineage>
</organism>
<comment type="caution">
    <text evidence="2">The sequence shown here is derived from an EMBL/GenBank/DDBJ whole genome shotgun (WGS) entry which is preliminary data.</text>
</comment>
<dbReference type="EMBL" id="CAJOAZ010031310">
    <property type="protein sequence ID" value="CAF4439314.1"/>
    <property type="molecule type" value="Genomic_DNA"/>
</dbReference>
<reference evidence="2" key="1">
    <citation type="submission" date="2021-02" db="EMBL/GenBank/DDBJ databases">
        <authorList>
            <person name="Nowell W R."/>
        </authorList>
    </citation>
    <scope>NUCLEOTIDE SEQUENCE</scope>
</reference>
<dbReference type="Proteomes" id="UP000663844">
    <property type="component" value="Unassembled WGS sequence"/>
</dbReference>
<proteinExistence type="predicted"/>